<comment type="caution">
    <text evidence="1">The sequence shown here is derived from an EMBL/GenBank/DDBJ whole genome shotgun (WGS) entry which is preliminary data.</text>
</comment>
<protein>
    <submittedName>
        <fullName evidence="1">Uncharacterized protein</fullName>
    </submittedName>
</protein>
<proteinExistence type="predicted"/>
<evidence type="ECO:0000313" key="1">
    <source>
        <dbReference type="EMBL" id="GAF75855.1"/>
    </source>
</evidence>
<reference evidence="1" key="1">
    <citation type="journal article" date="2014" name="Front. Microbiol.">
        <title>High frequency of phylogenetically diverse reductive dehalogenase-homologous genes in deep subseafloor sedimentary metagenomes.</title>
        <authorList>
            <person name="Kawai M."/>
            <person name="Futagami T."/>
            <person name="Toyoda A."/>
            <person name="Takaki Y."/>
            <person name="Nishi S."/>
            <person name="Hori S."/>
            <person name="Arai W."/>
            <person name="Tsubouchi T."/>
            <person name="Morono Y."/>
            <person name="Uchiyama I."/>
            <person name="Ito T."/>
            <person name="Fujiyama A."/>
            <person name="Inagaki F."/>
            <person name="Takami H."/>
        </authorList>
    </citation>
    <scope>NUCLEOTIDE SEQUENCE</scope>
    <source>
        <strain evidence="1">Expedition CK06-06</strain>
    </source>
</reference>
<accession>X0TIB3</accession>
<gene>
    <name evidence="1" type="ORF">S01H1_08353</name>
</gene>
<sequence>MVRVWKNAYVKRFQEKPLTIIKDLNNTLKVELI</sequence>
<dbReference type="AlphaFoldDB" id="X0TIB3"/>
<dbReference type="EMBL" id="BARS01004289">
    <property type="protein sequence ID" value="GAF75855.1"/>
    <property type="molecule type" value="Genomic_DNA"/>
</dbReference>
<organism evidence="1">
    <name type="scientific">marine sediment metagenome</name>
    <dbReference type="NCBI Taxonomy" id="412755"/>
    <lineage>
        <taxon>unclassified sequences</taxon>
        <taxon>metagenomes</taxon>
        <taxon>ecological metagenomes</taxon>
    </lineage>
</organism>
<name>X0TIB3_9ZZZZ</name>
<feature type="non-terminal residue" evidence="1">
    <location>
        <position position="33"/>
    </location>
</feature>